<dbReference type="Proteomes" id="UP001589798">
    <property type="component" value="Unassembled WGS sequence"/>
</dbReference>
<feature type="chain" id="PRO_5045297072" evidence="1">
    <location>
        <begin position="39"/>
        <end position="1414"/>
    </location>
</feature>
<evidence type="ECO:0000313" key="4">
    <source>
        <dbReference type="Proteomes" id="UP001589798"/>
    </source>
</evidence>
<dbReference type="PROSITE" id="PS51208">
    <property type="entry name" value="AUTOTRANSPORTER"/>
    <property type="match status" value="1"/>
</dbReference>
<dbReference type="InterPro" id="IPR036709">
    <property type="entry name" value="Autotransporte_beta_dom_sf"/>
</dbReference>
<dbReference type="InterPro" id="IPR006315">
    <property type="entry name" value="OM_autotransptr_brl_dom"/>
</dbReference>
<dbReference type="NCBIfam" id="TIGR01414">
    <property type="entry name" value="autotrans_barl"/>
    <property type="match status" value="1"/>
</dbReference>
<dbReference type="RefSeq" id="WP_379556184.1">
    <property type="nucleotide sequence ID" value="NZ_JBHUKO010000001.1"/>
</dbReference>
<accession>A0ABV6CZF2</accession>
<reference evidence="3 4" key="1">
    <citation type="submission" date="2024-09" db="EMBL/GenBank/DDBJ databases">
        <authorList>
            <person name="Sun Q."/>
            <person name="Mori K."/>
        </authorList>
    </citation>
    <scope>NUCLEOTIDE SEQUENCE [LARGE SCALE GENOMIC DNA]</scope>
    <source>
        <strain evidence="3 4">CCM 7706</strain>
    </source>
</reference>
<dbReference type="Gene3D" id="2.160.20.20">
    <property type="match status" value="1"/>
</dbReference>
<protein>
    <submittedName>
        <fullName evidence="3">Beta strand repeat-containing protein</fullName>
    </submittedName>
</protein>
<feature type="signal peptide" evidence="1">
    <location>
        <begin position="1"/>
        <end position="38"/>
    </location>
</feature>
<organism evidence="3 4">
    <name type="scientific">Novosphingobium soli</name>
    <dbReference type="NCBI Taxonomy" id="574956"/>
    <lineage>
        <taxon>Bacteria</taxon>
        <taxon>Pseudomonadati</taxon>
        <taxon>Pseudomonadota</taxon>
        <taxon>Alphaproteobacteria</taxon>
        <taxon>Sphingomonadales</taxon>
        <taxon>Sphingomonadaceae</taxon>
        <taxon>Novosphingobium</taxon>
    </lineage>
</organism>
<dbReference type="InterPro" id="IPR005546">
    <property type="entry name" value="Autotransporte_beta"/>
</dbReference>
<dbReference type="SMART" id="SM00869">
    <property type="entry name" value="Autotransporter"/>
    <property type="match status" value="1"/>
</dbReference>
<proteinExistence type="predicted"/>
<dbReference type="EMBL" id="JBHLWK010000019">
    <property type="protein sequence ID" value="MFC0205767.1"/>
    <property type="molecule type" value="Genomic_DNA"/>
</dbReference>
<sequence>MDKRVMSQGGPSNRRTTKLFLGSALASTAVGLALPAHAQDACGTHVHGVVTCTRAGNSYPDGIEYYSPAADPALDPGLDPAAPVVDLTVVLEPGVRIAPTSSVPGVAVIGFNDGAVTLDGGGDTAIEVSGTGSLGVLGLTNYGDLTINADSIVASERASGGINANSNQGDITITANTITVTGNSGMGISANSYRGDVNIDVGTVSSSGYYVGGINAYAGHGDISITADEVSTTGGSFYNYGSTAIEARAYGGSIGMDLGTVSTEADYSNGVTAVSFAGDGVVDITADTITTAGFASLGVLMQGDTANLSVENLSTSGDGAYGAVMFSTGVGAASFTSTGTVSTSGEDAMGVFVKSYYGGSTVIDVANVTTQGDNSTAVYGYSQAGDVAITVHDAATVGDNSPAVEALGYNTSVTVTGTVSTQGDASEGVVAVGFLGNADVVNTGSISTSGYGSTGIYAGAYYDVSVSGTGSVQTSGDGAVGIEGFSLYGGISIAAGSVTTTGEYAQGIRAYAASFYGGSDVTVNVGSVTTSGTLSDGIAALSLTGNVDVTSTGAISTAGDGAFGAYAFSLLGDASITVNDVTTTGDDAVGVQAYGYNASVTVNGDLSTSGTDGDFYFGAGGVQATGSFGTATVTINGSVTTAGNYATGVFASGYYGATVTNSGAIATSGDFANGVTVEAIYGPGVVVNNGTIATSGESSAGIIVDGYDDVVVQGSGSVTTSGNYSAGIGVSTIYGTASVTIGSVATTGEVATAINAYGSQGTTVSVGTVSTEGTNSLGVLAGSYGDVSVTAGHVSTAGDDSDAIRAATFGTGSTITIDAGRLSTAGANSNAITALGFGGDVAVNLTGAVTAAQDTAITIQSAGDVTVAVGTAASVTGAIDGIETDAEGTTTITNRGTLNTGSGHAIVVAGGPAVIANAGTISGRVLLSAGDDRFTNTGLFRASASSDFGAGSDVFTNSGTLLVDAPGTAPLSVTFTGLEAFANSGLVDLRNGTVGDQLTLRGSFTGSGASRLGLDLTSSAAGVMTADRLNVGTTAGSTQIQLDLGGTVYVTPGLTLVQASASSSPTAFTLAPDLAEVGFVALDLVYRPTTFAYQLVGTPGAGAYRAAKALEGAQSLWYRSADAVTAHLAAVRDGRFSNGADSGGFWLQMSGGVDKRDETRSVSQFGIARSYDLDYRQDYFGGQLGFDIGTMGEKGGVVFGLTGGYLSSTLRFAEATRFEYDALNAGAYASLRAGGFFANGLLKYDHYWIDAHGGSTGYKDSLGGDSIGAQAEAGFRFGSTGFFAEPLASIAYVRTSLDDLEALGQVLDYDRADGLRGKAGLRLGGTTAIGGGNMLTFYASGMAVKEFKGRDGATFVSGPYALALGNRRIGTYGQGTLGLNVTTPGGISGFIEGTLDASGDYSGAGGRAGIKIPF</sequence>
<dbReference type="Gene3D" id="2.40.128.130">
    <property type="entry name" value="Autotransporter beta-domain"/>
    <property type="match status" value="1"/>
</dbReference>
<dbReference type="InterPro" id="IPR012332">
    <property type="entry name" value="Autotransporter_pectin_lyase_C"/>
</dbReference>
<evidence type="ECO:0000313" key="3">
    <source>
        <dbReference type="EMBL" id="MFC0205767.1"/>
    </source>
</evidence>
<evidence type="ECO:0000256" key="1">
    <source>
        <dbReference type="SAM" id="SignalP"/>
    </source>
</evidence>
<dbReference type="SUPFAM" id="SSF103515">
    <property type="entry name" value="Autotransporter"/>
    <property type="match status" value="1"/>
</dbReference>
<comment type="caution">
    <text evidence="3">The sequence shown here is derived from an EMBL/GenBank/DDBJ whole genome shotgun (WGS) entry which is preliminary data.</text>
</comment>
<keyword evidence="4" id="KW-1185">Reference proteome</keyword>
<evidence type="ECO:0000259" key="2">
    <source>
        <dbReference type="PROSITE" id="PS51208"/>
    </source>
</evidence>
<name>A0ABV6CZF2_9SPHN</name>
<keyword evidence="1" id="KW-0732">Signal</keyword>
<gene>
    <name evidence="3" type="ORF">ACFFJC_15990</name>
</gene>
<feature type="domain" description="Autotransporter" evidence="2">
    <location>
        <begin position="1138"/>
        <end position="1414"/>
    </location>
</feature>